<accession>A0ACC1CZM9</accession>
<reference evidence="1 2" key="1">
    <citation type="journal article" date="2021" name="Front. Genet.">
        <title>Chromosome-Level Genome Assembly Reveals Significant Gene Expansion in the Toll and IMD Signaling Pathways of Dendrolimus kikuchii.</title>
        <authorList>
            <person name="Zhou J."/>
            <person name="Wu P."/>
            <person name="Xiong Z."/>
            <person name="Liu N."/>
            <person name="Zhao N."/>
            <person name="Ji M."/>
            <person name="Qiu Y."/>
            <person name="Yang B."/>
        </authorList>
    </citation>
    <scope>NUCLEOTIDE SEQUENCE [LARGE SCALE GENOMIC DNA]</scope>
    <source>
        <strain evidence="1">Ann1</strain>
    </source>
</reference>
<gene>
    <name evidence="1" type="ORF">K1T71_007084</name>
</gene>
<protein>
    <submittedName>
        <fullName evidence="1">Uncharacterized protein</fullName>
    </submittedName>
</protein>
<evidence type="ECO:0000313" key="1">
    <source>
        <dbReference type="EMBL" id="KAJ0177075.1"/>
    </source>
</evidence>
<proteinExistence type="predicted"/>
<organism evidence="1 2">
    <name type="scientific">Dendrolimus kikuchii</name>
    <dbReference type="NCBI Taxonomy" id="765133"/>
    <lineage>
        <taxon>Eukaryota</taxon>
        <taxon>Metazoa</taxon>
        <taxon>Ecdysozoa</taxon>
        <taxon>Arthropoda</taxon>
        <taxon>Hexapoda</taxon>
        <taxon>Insecta</taxon>
        <taxon>Pterygota</taxon>
        <taxon>Neoptera</taxon>
        <taxon>Endopterygota</taxon>
        <taxon>Lepidoptera</taxon>
        <taxon>Glossata</taxon>
        <taxon>Ditrysia</taxon>
        <taxon>Bombycoidea</taxon>
        <taxon>Lasiocampidae</taxon>
        <taxon>Dendrolimus</taxon>
    </lineage>
</organism>
<sequence length="1333" mass="148173">MAGQNPGSPTDFQYFYEDEVYKINNRGQVVFGLVLENYEANSSDQDSDMETPIQKGEIRVVWHPSGTERVISEKTVGLADRSLMPGDVVRRLIAGKDTQRGYCRDIVMTAALQIVGTKHVIPSVVSERLQPLEEFTPDLAVCLDSWVGTSKAVHSKLCLVSADGSRLEYPDLDTCPLEDYSMRRRRSAPYTSSEYYPGQVVYGPLGSLENANWLHVTKEMKAARKHKMHDHKFTVEAVVTESVSVHWQCRALCTHPTNSDAPQQPKFLVAGDDLKNLKLLNVFEPCTLQVGDRNFLHIGPEDTFVSKKQWRKQQSKFYRNLRKQTRPTKKSSKADTNSSEHMPSRPKKRVPYHRKLKTTETEMEVDATEEPLESLDEALKADVGCPSIKIEPIGDVSLPIASSQEDTVTEEKNDSGISPEPTREEPSLFNGDSKPLQTGGNDDDSDNWENTSSDGSDTDSGATWSSRCSSAASQRGKRSPQLAVRLLRGKRLKRAVRRAPPAPPPKQGDRVVVETLHTTSCANVVWQDGTIEMGIPSTQLYPIHHLDGQECFPGDFVVSGVANVEETQQLKHRDYGVVQRVDHHGRTAIVHWYRTYTSAEEPIPQMLYESEMSVYDLKDHPDFQYRPGTVVIRVANFTGEDANCTAGQVIDNFPSGRVKVWWVDGHTSMCWPQDLYKVGEYDSEDGELWGSDGSASDDSWETQSSHHEDRDVDANATPTTPPIGAHQTTVIVNPSGEDALSAEVVVNPGANAVPRLLEPRVAAHIERGRVAMRRLEEMFAKHPNLQSQEIMRKLLNLYKDCRFLDRLMGTSFFHEIHFLGLLERVRERGATTPRAGERRVHEQLARLFAHEEQSGEAVNPEPPPATPPLDAAPSTAIITSNVTVEHMEVEEAPRKPLRLNIELAQASSSEANAAAPESANSENPDSADVDGNTRNVCYKLCSLIHSQLVKAHAEVSRRRPQELAEFLNGLMKKQNASEENLLYHFSVQYGALVVSMADQVEKGDGNNAGETNDANTDKASSEGSVQPPETAPLATAEGADIEIDSEEPKQSPGPVMEGPGYEGFCVLESAPAAHRFRLSMLQPSEPRTFYSAVKREIKLLKSDLPPGVWVRGFEDRIDLLSVMIVGPTKTPYEGGLFVFDVQLGGEYPRAPPLCHYHSYCTDRLNPNLYEDGKVCVSLLGTWSGRGVEVWGKDSSLLQVIVSLQGLILNDEPYFNEAGYEKQKGTQQGKENSRMYNEMVLLKLVQSMTKMLMNPPEPFREEILQHMKANAASLCHRLEGLVALSNGEAPPEVQPPEYPLIPASRGFCLTLRSSLESFRNALRRNDISVPPSSL</sequence>
<dbReference type="EMBL" id="CM034398">
    <property type="protein sequence ID" value="KAJ0177075.1"/>
    <property type="molecule type" value="Genomic_DNA"/>
</dbReference>
<comment type="caution">
    <text evidence="1">The sequence shown here is derived from an EMBL/GenBank/DDBJ whole genome shotgun (WGS) entry which is preliminary data.</text>
</comment>
<keyword evidence="2" id="KW-1185">Reference proteome</keyword>
<evidence type="ECO:0000313" key="2">
    <source>
        <dbReference type="Proteomes" id="UP000824533"/>
    </source>
</evidence>
<dbReference type="Proteomes" id="UP000824533">
    <property type="component" value="Linkage Group LG12"/>
</dbReference>
<name>A0ACC1CZM9_9NEOP</name>